<dbReference type="NCBIfam" id="NF008865">
    <property type="entry name" value="PRK11898.1"/>
    <property type="match status" value="1"/>
</dbReference>
<comment type="catalytic activity">
    <reaction evidence="8 10">
        <text>prephenate + H(+) = 3-phenylpyruvate + CO2 + H2O</text>
        <dbReference type="Rhea" id="RHEA:21648"/>
        <dbReference type="ChEBI" id="CHEBI:15377"/>
        <dbReference type="ChEBI" id="CHEBI:15378"/>
        <dbReference type="ChEBI" id="CHEBI:16526"/>
        <dbReference type="ChEBI" id="CHEBI:18005"/>
        <dbReference type="ChEBI" id="CHEBI:29934"/>
        <dbReference type="EC" id="4.2.1.51"/>
    </reaction>
</comment>
<keyword evidence="7 10" id="KW-0456">Lyase</keyword>
<keyword evidence="6 10" id="KW-0584">Phenylalanine biosynthesis</keyword>
<evidence type="ECO:0000259" key="13">
    <source>
        <dbReference type="PROSITE" id="PS51671"/>
    </source>
</evidence>
<evidence type="ECO:0000256" key="1">
    <source>
        <dbReference type="ARBA" id="ARBA00004741"/>
    </source>
</evidence>
<dbReference type="Pfam" id="PF00800">
    <property type="entry name" value="PDT"/>
    <property type="match status" value="1"/>
</dbReference>
<feature type="compositionally biased region" description="Basic and acidic residues" evidence="11">
    <location>
        <begin position="308"/>
        <end position="328"/>
    </location>
</feature>
<dbReference type="FunFam" id="3.30.70.260:FF:000012">
    <property type="entry name" value="Prephenate dehydratase"/>
    <property type="match status" value="1"/>
</dbReference>
<proteinExistence type="predicted"/>
<dbReference type="CDD" id="cd04905">
    <property type="entry name" value="ACT_CM-PDT"/>
    <property type="match status" value="1"/>
</dbReference>
<sequence>MTVAYLGPQGTFTEQALIAFADSGFFGVASNDIEPCAVDSPAAGLDAVRNGRATFAVVAIENSVDGAVTPTFDALADKGGVQIFGETDITIAFTIMAGRKMSASSITSFATHPVARQQVARWLLKHAPKADYIPASSNAAAARMVAEGKVDAAAAPARAAELFGLVPLADNVADVAGARTRFVVVGATAAPASPTGSDRTAVVFTLPNKPGSLVRALTEFSSRGVDLTRIESRPTRTGLGTYRFHADLVGHINDPVVGEALMALYSHCSHIAFLGSWPAASGDAQEGLHTETGAVQPDAPTVPAPQVVREKQDKARRWLEAARKGRAS</sequence>
<evidence type="ECO:0000256" key="8">
    <source>
        <dbReference type="ARBA" id="ARBA00047848"/>
    </source>
</evidence>
<dbReference type="Proteomes" id="UP000664332">
    <property type="component" value="Unassembled WGS sequence"/>
</dbReference>
<dbReference type="PANTHER" id="PTHR21022">
    <property type="entry name" value="PREPHENATE DEHYDRATASE P PROTEIN"/>
    <property type="match status" value="1"/>
</dbReference>
<dbReference type="PROSITE" id="PS00858">
    <property type="entry name" value="PREPHENATE_DEHYDR_2"/>
    <property type="match status" value="1"/>
</dbReference>
<feature type="domain" description="ACT" evidence="13">
    <location>
        <begin position="201"/>
        <end position="278"/>
    </location>
</feature>
<evidence type="ECO:0000313" key="14">
    <source>
        <dbReference type="EMBL" id="MBN9645313.1"/>
    </source>
</evidence>
<name>A0A939E231_9CORY</name>
<accession>A0A939E231</accession>
<evidence type="ECO:0000256" key="10">
    <source>
        <dbReference type="RuleBase" id="RU361254"/>
    </source>
</evidence>
<keyword evidence="4 10" id="KW-0028">Amino-acid biosynthesis</keyword>
<feature type="site" description="Essential for prephenate dehydratase activity" evidence="9">
    <location>
        <position position="180"/>
    </location>
</feature>
<dbReference type="InterPro" id="IPR001086">
    <property type="entry name" value="Preph_deHydtase"/>
</dbReference>
<gene>
    <name evidence="10 14" type="primary">pheA</name>
    <name evidence="14" type="ORF">JZY06_11920</name>
</gene>
<dbReference type="InterPro" id="IPR002912">
    <property type="entry name" value="ACT_dom"/>
</dbReference>
<reference evidence="14" key="1">
    <citation type="submission" date="2021-03" db="EMBL/GenBank/DDBJ databases">
        <authorList>
            <person name="Sun Q."/>
        </authorList>
    </citation>
    <scope>NUCLEOTIDE SEQUENCE</scope>
    <source>
        <strain evidence="14">CCM 8862</strain>
    </source>
</reference>
<dbReference type="PROSITE" id="PS51171">
    <property type="entry name" value="PREPHENATE_DEHYDR_3"/>
    <property type="match status" value="1"/>
</dbReference>
<dbReference type="SUPFAM" id="SSF55021">
    <property type="entry name" value="ACT-like"/>
    <property type="match status" value="1"/>
</dbReference>
<feature type="domain" description="Prephenate dehydratase" evidence="12">
    <location>
        <begin position="2"/>
        <end position="187"/>
    </location>
</feature>
<dbReference type="GO" id="GO:0005737">
    <property type="term" value="C:cytoplasm"/>
    <property type="evidence" value="ECO:0007669"/>
    <property type="project" value="TreeGrafter"/>
</dbReference>
<comment type="caution">
    <text evidence="14">The sequence shown here is derived from an EMBL/GenBank/DDBJ whole genome shotgun (WGS) entry which is preliminary data.</text>
</comment>
<dbReference type="InterPro" id="IPR045865">
    <property type="entry name" value="ACT-like_dom_sf"/>
</dbReference>
<evidence type="ECO:0000259" key="12">
    <source>
        <dbReference type="PROSITE" id="PS51171"/>
    </source>
</evidence>
<dbReference type="CDD" id="cd13632">
    <property type="entry name" value="PBP2_Aa-PDT_like"/>
    <property type="match status" value="1"/>
</dbReference>
<evidence type="ECO:0000256" key="2">
    <source>
        <dbReference type="ARBA" id="ARBA00013147"/>
    </source>
</evidence>
<evidence type="ECO:0000256" key="7">
    <source>
        <dbReference type="ARBA" id="ARBA00023239"/>
    </source>
</evidence>
<dbReference type="GO" id="GO:0009094">
    <property type="term" value="P:L-phenylalanine biosynthetic process"/>
    <property type="evidence" value="ECO:0007669"/>
    <property type="project" value="UniProtKB-KW"/>
</dbReference>
<feature type="region of interest" description="Disordered" evidence="11">
    <location>
        <begin position="282"/>
        <end position="328"/>
    </location>
</feature>
<dbReference type="Gene3D" id="3.30.70.260">
    <property type="match status" value="1"/>
</dbReference>
<dbReference type="RefSeq" id="WP_207279824.1">
    <property type="nucleotide sequence ID" value="NZ_JAFLEQ010000018.1"/>
</dbReference>
<dbReference type="PANTHER" id="PTHR21022:SF19">
    <property type="entry name" value="PREPHENATE DEHYDRATASE-RELATED"/>
    <property type="match status" value="1"/>
</dbReference>
<dbReference type="PROSITE" id="PS51671">
    <property type="entry name" value="ACT"/>
    <property type="match status" value="1"/>
</dbReference>
<evidence type="ECO:0000256" key="9">
    <source>
        <dbReference type="PIRSR" id="PIRSR001500-2"/>
    </source>
</evidence>
<evidence type="ECO:0000256" key="3">
    <source>
        <dbReference type="ARBA" id="ARBA00021872"/>
    </source>
</evidence>
<dbReference type="InterPro" id="IPR008242">
    <property type="entry name" value="Chor_mutase/pphenate_deHydtase"/>
</dbReference>
<dbReference type="EC" id="4.2.1.51" evidence="2 10"/>
<keyword evidence="15" id="KW-1185">Reference proteome</keyword>
<keyword evidence="5 10" id="KW-0057">Aromatic amino acid biosynthesis</keyword>
<evidence type="ECO:0000256" key="6">
    <source>
        <dbReference type="ARBA" id="ARBA00023222"/>
    </source>
</evidence>
<dbReference type="Pfam" id="PF01842">
    <property type="entry name" value="ACT"/>
    <property type="match status" value="1"/>
</dbReference>
<evidence type="ECO:0000313" key="15">
    <source>
        <dbReference type="Proteomes" id="UP000664332"/>
    </source>
</evidence>
<comment type="pathway">
    <text evidence="1 10">Amino-acid biosynthesis; L-phenylalanine biosynthesis; phenylpyruvate from prephenate: step 1/1.</text>
</comment>
<evidence type="ECO:0000256" key="4">
    <source>
        <dbReference type="ARBA" id="ARBA00022605"/>
    </source>
</evidence>
<dbReference type="EMBL" id="JAFLEQ010000018">
    <property type="protein sequence ID" value="MBN9645313.1"/>
    <property type="molecule type" value="Genomic_DNA"/>
</dbReference>
<dbReference type="PROSITE" id="PS00857">
    <property type="entry name" value="PREPHENATE_DEHYDR_1"/>
    <property type="match status" value="1"/>
</dbReference>
<evidence type="ECO:0000256" key="11">
    <source>
        <dbReference type="SAM" id="MobiDB-lite"/>
    </source>
</evidence>
<dbReference type="Gene3D" id="3.40.190.10">
    <property type="entry name" value="Periplasmic binding protein-like II"/>
    <property type="match status" value="2"/>
</dbReference>
<protein>
    <recommendedName>
        <fullName evidence="3 10">Prephenate dehydratase</fullName>
        <shortName evidence="10">PDT</shortName>
        <ecNumber evidence="2 10">4.2.1.51</ecNumber>
    </recommendedName>
</protein>
<dbReference type="GO" id="GO:0004664">
    <property type="term" value="F:prephenate dehydratase activity"/>
    <property type="evidence" value="ECO:0007669"/>
    <property type="project" value="UniProtKB-UniRule"/>
</dbReference>
<dbReference type="InterPro" id="IPR018528">
    <property type="entry name" value="Preph_deHydtase_CS"/>
</dbReference>
<dbReference type="PIRSF" id="PIRSF001500">
    <property type="entry name" value="Chor_mut_pdt_Ppr"/>
    <property type="match status" value="1"/>
</dbReference>
<organism evidence="14 15">
    <name type="scientific">Corynebacterium mendelii</name>
    <dbReference type="NCBI Taxonomy" id="2765362"/>
    <lineage>
        <taxon>Bacteria</taxon>
        <taxon>Bacillati</taxon>
        <taxon>Actinomycetota</taxon>
        <taxon>Actinomycetes</taxon>
        <taxon>Mycobacteriales</taxon>
        <taxon>Corynebacteriaceae</taxon>
        <taxon>Corynebacterium</taxon>
    </lineage>
</organism>
<evidence type="ECO:0000256" key="5">
    <source>
        <dbReference type="ARBA" id="ARBA00023141"/>
    </source>
</evidence>
<dbReference type="SUPFAM" id="SSF53850">
    <property type="entry name" value="Periplasmic binding protein-like II"/>
    <property type="match status" value="1"/>
</dbReference>
<dbReference type="AlphaFoldDB" id="A0A939E231"/>